<keyword evidence="3" id="KW-1185">Reference proteome</keyword>
<gene>
    <name evidence="2" type="ORF">GT409_01385</name>
</gene>
<dbReference type="Gene3D" id="1.10.30.50">
    <property type="match status" value="1"/>
</dbReference>
<dbReference type="GO" id="GO:0008270">
    <property type="term" value="F:zinc ion binding"/>
    <property type="evidence" value="ECO:0007669"/>
    <property type="project" value="InterPro"/>
</dbReference>
<dbReference type="GO" id="GO:0003676">
    <property type="term" value="F:nucleic acid binding"/>
    <property type="evidence" value="ECO:0007669"/>
    <property type="project" value="InterPro"/>
</dbReference>
<dbReference type="KEGG" id="taer:GT409_01385"/>
<evidence type="ECO:0000313" key="3">
    <source>
        <dbReference type="Proteomes" id="UP000464954"/>
    </source>
</evidence>
<dbReference type="SMART" id="SM00507">
    <property type="entry name" value="HNHc"/>
    <property type="match status" value="1"/>
</dbReference>
<evidence type="ECO:0000259" key="1">
    <source>
        <dbReference type="SMART" id="SM00507"/>
    </source>
</evidence>
<reference evidence="2 3" key="1">
    <citation type="submission" date="2020-01" db="EMBL/GenBank/DDBJ databases">
        <title>Ponticoccus aerotolerans gen. nov., sp. nov., an anaerobic bacterium and proposal of Ponticoccusceae fam. nov., Ponticoccusles ord. nov. and Ponticoccuse classis nov. in the phylum Kiritimatiellaeota.</title>
        <authorList>
            <person name="Zhou L.Y."/>
            <person name="Du Z.J."/>
        </authorList>
    </citation>
    <scope>NUCLEOTIDE SEQUENCE [LARGE SCALE GENOMIC DNA]</scope>
    <source>
        <strain evidence="2 3">S-5007</strain>
    </source>
</reference>
<dbReference type="EMBL" id="CP047593">
    <property type="protein sequence ID" value="QHI68154.1"/>
    <property type="molecule type" value="Genomic_DNA"/>
</dbReference>
<dbReference type="Proteomes" id="UP000464954">
    <property type="component" value="Chromosome"/>
</dbReference>
<organism evidence="2 3">
    <name type="scientific">Tichowtungia aerotolerans</name>
    <dbReference type="NCBI Taxonomy" id="2697043"/>
    <lineage>
        <taxon>Bacteria</taxon>
        <taxon>Pseudomonadati</taxon>
        <taxon>Kiritimatiellota</taxon>
        <taxon>Tichowtungiia</taxon>
        <taxon>Tichowtungiales</taxon>
        <taxon>Tichowtungiaceae</taxon>
        <taxon>Tichowtungia</taxon>
    </lineage>
</organism>
<evidence type="ECO:0000313" key="2">
    <source>
        <dbReference type="EMBL" id="QHI68154.1"/>
    </source>
</evidence>
<keyword evidence="2" id="KW-0378">Hydrolase</keyword>
<dbReference type="GO" id="GO:0004519">
    <property type="term" value="F:endonuclease activity"/>
    <property type="evidence" value="ECO:0007669"/>
    <property type="project" value="UniProtKB-KW"/>
</dbReference>
<keyword evidence="2" id="KW-0540">Nuclease</keyword>
<feature type="domain" description="HNH nuclease" evidence="1">
    <location>
        <begin position="240"/>
        <end position="299"/>
    </location>
</feature>
<name>A0A6P1M6C5_9BACT</name>
<sequence length="304" mass="35113">MSKATEKYRSELISLLKNFNSSDSDLRKKVLDLVPVWDSLRALGTSMLPHEIARSARKRLLYYFQQYPCTILSRKELAVVAGIDDWPRRVRELRREYGWNIASGLTVREMSEVGDLNHEASLPDFSVMTPGDYIMLSAEQDREAAHRWRVANDIRKGPGGAKSKILAFLLENIAKPVSGEDLRYVSKDKSEWARRTRQLRSEDGWQVCTHWNGRPDLPPGMYVLESDRQLPAHDRKIDDKVRRAVFVRDNHTCQECGWSHDKWNPSDPRHLELHHIEHHVSGGTNDEGNLKTLCNVCHDNEHKK</sequence>
<dbReference type="InterPro" id="IPR002711">
    <property type="entry name" value="HNH"/>
</dbReference>
<dbReference type="CDD" id="cd00085">
    <property type="entry name" value="HNHc"/>
    <property type="match status" value="1"/>
</dbReference>
<dbReference type="RefSeq" id="WP_160626193.1">
    <property type="nucleotide sequence ID" value="NZ_CP047593.1"/>
</dbReference>
<protein>
    <submittedName>
        <fullName evidence="2">HNH endonuclease</fullName>
    </submittedName>
</protein>
<dbReference type="InterPro" id="IPR003615">
    <property type="entry name" value="HNH_nuc"/>
</dbReference>
<dbReference type="Pfam" id="PF01844">
    <property type="entry name" value="HNH"/>
    <property type="match status" value="1"/>
</dbReference>
<proteinExistence type="predicted"/>
<keyword evidence="2" id="KW-0255">Endonuclease</keyword>
<accession>A0A6P1M6C5</accession>
<dbReference type="REBASE" id="365095">
    <property type="entry name" value="R1.KbaS5007ORF1380P"/>
</dbReference>
<dbReference type="AlphaFoldDB" id="A0A6P1M6C5"/>